<dbReference type="AlphaFoldDB" id="A0A1I5TVC6"/>
<sequence>MGGLKLRFHAPALCKRRYEASKETFYTHWREPNVTKSVQARSFAGCLTSFIPTPVD</sequence>
<evidence type="ECO:0000313" key="2">
    <source>
        <dbReference type="Proteomes" id="UP000198892"/>
    </source>
</evidence>
<accession>A0A1I5TVC6</accession>
<keyword evidence="2" id="KW-1185">Reference proteome</keyword>
<name>A0A1I5TVC6_9BACI</name>
<dbReference type="EMBL" id="FOXD01000011">
    <property type="protein sequence ID" value="SFP87040.1"/>
    <property type="molecule type" value="Genomic_DNA"/>
</dbReference>
<proteinExistence type="predicted"/>
<gene>
    <name evidence="1" type="ORF">SAMN05518683_111111</name>
</gene>
<organism evidence="1 2">
    <name type="scientific">Salibacterium halotolerans</name>
    <dbReference type="NCBI Taxonomy" id="1884432"/>
    <lineage>
        <taxon>Bacteria</taxon>
        <taxon>Bacillati</taxon>
        <taxon>Bacillota</taxon>
        <taxon>Bacilli</taxon>
        <taxon>Bacillales</taxon>
        <taxon>Bacillaceae</taxon>
    </lineage>
</organism>
<evidence type="ECO:0000313" key="1">
    <source>
        <dbReference type="EMBL" id="SFP87040.1"/>
    </source>
</evidence>
<protein>
    <submittedName>
        <fullName evidence="1">Uncharacterized protein</fullName>
    </submittedName>
</protein>
<reference evidence="2" key="1">
    <citation type="submission" date="2016-10" db="EMBL/GenBank/DDBJ databases">
        <authorList>
            <person name="Varghese N."/>
            <person name="Submissions S."/>
        </authorList>
    </citation>
    <scope>NUCLEOTIDE SEQUENCE [LARGE SCALE GENOMIC DNA]</scope>
    <source>
        <strain evidence="2">S7</strain>
    </source>
</reference>
<dbReference type="Proteomes" id="UP000198892">
    <property type="component" value="Unassembled WGS sequence"/>
</dbReference>